<dbReference type="AlphaFoldDB" id="A0A8X7THK8"/>
<sequence>MNRMYGSDVWTGERDKEHPSRFEATSVVYSYIKCFMVATCDRERLEAKNSKVFTHAEVSDTVVSQPEENKEEIVVEEEEASDSGLKLEKESTGKEGTVELGKEVVPPPPVQKGKWKGLDPVVFLRDETVINGIKRFYGINDESFPLNDFHIKTINIWRRDFKESQYSRVECGKKYKRDMRHEVKSIAFKIKKGFLGCYVEIKQRVCWLESQGNEGNVKRIYYVSRLVKDVLAVGQKIKVITTFLYIIFALWSNTKSQKYKIVNSSTIAIGCWKVKAILTVMVTTVDCDQLIQRLT</sequence>
<dbReference type="Proteomes" id="UP000886595">
    <property type="component" value="Unassembled WGS sequence"/>
</dbReference>
<evidence type="ECO:0000313" key="2">
    <source>
        <dbReference type="EMBL" id="KAG2240531.1"/>
    </source>
</evidence>
<proteinExistence type="predicted"/>
<dbReference type="EMBL" id="JAAMPC010001580">
    <property type="protein sequence ID" value="KAG2240531.1"/>
    <property type="molecule type" value="Genomic_DNA"/>
</dbReference>
<gene>
    <name evidence="2" type="ORF">Bca52824_090673</name>
</gene>
<evidence type="ECO:0000256" key="1">
    <source>
        <dbReference type="SAM" id="MobiDB-lite"/>
    </source>
</evidence>
<evidence type="ECO:0000313" key="3">
    <source>
        <dbReference type="Proteomes" id="UP000886595"/>
    </source>
</evidence>
<protein>
    <submittedName>
        <fullName evidence="2">Uncharacterized protein</fullName>
    </submittedName>
</protein>
<accession>A0A8X7THK8</accession>
<keyword evidence="3" id="KW-1185">Reference proteome</keyword>
<organism evidence="2 3">
    <name type="scientific">Brassica carinata</name>
    <name type="common">Ethiopian mustard</name>
    <name type="synonym">Abyssinian cabbage</name>
    <dbReference type="NCBI Taxonomy" id="52824"/>
    <lineage>
        <taxon>Eukaryota</taxon>
        <taxon>Viridiplantae</taxon>
        <taxon>Streptophyta</taxon>
        <taxon>Embryophyta</taxon>
        <taxon>Tracheophyta</taxon>
        <taxon>Spermatophyta</taxon>
        <taxon>Magnoliopsida</taxon>
        <taxon>eudicotyledons</taxon>
        <taxon>Gunneridae</taxon>
        <taxon>Pentapetalae</taxon>
        <taxon>rosids</taxon>
        <taxon>malvids</taxon>
        <taxon>Brassicales</taxon>
        <taxon>Brassicaceae</taxon>
        <taxon>Brassiceae</taxon>
        <taxon>Brassica</taxon>
    </lineage>
</organism>
<name>A0A8X7THK8_BRACI</name>
<dbReference type="OrthoDB" id="1430199at2759"/>
<feature type="region of interest" description="Disordered" evidence="1">
    <location>
        <begin position="64"/>
        <end position="92"/>
    </location>
</feature>
<reference evidence="2 3" key="1">
    <citation type="submission" date="2020-02" db="EMBL/GenBank/DDBJ databases">
        <authorList>
            <person name="Ma Q."/>
            <person name="Huang Y."/>
            <person name="Song X."/>
            <person name="Pei D."/>
        </authorList>
    </citation>
    <scope>NUCLEOTIDE SEQUENCE [LARGE SCALE GENOMIC DNA]</scope>
    <source>
        <strain evidence="2">Sxm20200214</strain>
        <tissue evidence="2">Leaf</tissue>
    </source>
</reference>
<comment type="caution">
    <text evidence="2">The sequence shown here is derived from an EMBL/GenBank/DDBJ whole genome shotgun (WGS) entry which is preliminary data.</text>
</comment>